<dbReference type="EMBL" id="DRBW01000184">
    <property type="protein sequence ID" value="HDM90523.1"/>
    <property type="molecule type" value="Genomic_DNA"/>
</dbReference>
<feature type="domain" description="Cation/H+ exchanger transmembrane" evidence="6">
    <location>
        <begin position="14"/>
        <end position="369"/>
    </location>
</feature>
<evidence type="ECO:0000259" key="6">
    <source>
        <dbReference type="Pfam" id="PF00999"/>
    </source>
</evidence>
<evidence type="ECO:0000256" key="5">
    <source>
        <dbReference type="SAM" id="Phobius"/>
    </source>
</evidence>
<dbReference type="Pfam" id="PF00999">
    <property type="entry name" value="Na_H_Exchanger"/>
    <property type="match status" value="1"/>
</dbReference>
<dbReference type="Proteomes" id="UP000885931">
    <property type="component" value="Unassembled WGS sequence"/>
</dbReference>
<feature type="transmembrane region" description="Helical" evidence="5">
    <location>
        <begin position="113"/>
        <end position="135"/>
    </location>
</feature>
<dbReference type="InterPro" id="IPR006153">
    <property type="entry name" value="Cation/H_exchanger_TM"/>
</dbReference>
<dbReference type="GO" id="GO:1902600">
    <property type="term" value="P:proton transmembrane transport"/>
    <property type="evidence" value="ECO:0007669"/>
    <property type="project" value="InterPro"/>
</dbReference>
<protein>
    <submittedName>
        <fullName evidence="7">Cation:proton antiporter</fullName>
    </submittedName>
</protein>
<evidence type="ECO:0000313" key="7">
    <source>
        <dbReference type="EMBL" id="HDM90523.1"/>
    </source>
</evidence>
<keyword evidence="4 5" id="KW-0472">Membrane</keyword>
<dbReference type="InterPro" id="IPR038770">
    <property type="entry name" value="Na+/solute_symporter_sf"/>
</dbReference>
<reference evidence="7" key="1">
    <citation type="journal article" date="2020" name="mSystems">
        <title>Genome- and Community-Level Interaction Insights into Carbon Utilization and Element Cycling Functions of Hydrothermarchaeota in Hydrothermal Sediment.</title>
        <authorList>
            <person name="Zhou Z."/>
            <person name="Liu Y."/>
            <person name="Xu W."/>
            <person name="Pan J."/>
            <person name="Luo Z.H."/>
            <person name="Li M."/>
        </authorList>
    </citation>
    <scope>NUCLEOTIDE SEQUENCE [LARGE SCALE GENOMIC DNA]</scope>
    <source>
        <strain evidence="7">HyVt-237</strain>
    </source>
</reference>
<dbReference type="AlphaFoldDB" id="A0A7C1BEC0"/>
<feature type="transmembrane region" description="Helical" evidence="5">
    <location>
        <begin position="329"/>
        <end position="349"/>
    </location>
</feature>
<accession>A0A7C1BEC0</accession>
<feature type="transmembrane region" description="Helical" evidence="5">
    <location>
        <begin position="355"/>
        <end position="374"/>
    </location>
</feature>
<keyword evidence="2 5" id="KW-0812">Transmembrane</keyword>
<feature type="transmembrane region" description="Helical" evidence="5">
    <location>
        <begin position="83"/>
        <end position="107"/>
    </location>
</feature>
<feature type="transmembrane region" description="Helical" evidence="5">
    <location>
        <begin position="274"/>
        <end position="303"/>
    </location>
</feature>
<feature type="transmembrane region" description="Helical" evidence="5">
    <location>
        <begin position="52"/>
        <end position="71"/>
    </location>
</feature>
<evidence type="ECO:0000256" key="4">
    <source>
        <dbReference type="ARBA" id="ARBA00023136"/>
    </source>
</evidence>
<dbReference type="PANTHER" id="PTHR43021">
    <property type="entry name" value="NA(+)/H(+) ANTIPORTER-RELATED"/>
    <property type="match status" value="1"/>
</dbReference>
<evidence type="ECO:0000256" key="2">
    <source>
        <dbReference type="ARBA" id="ARBA00022692"/>
    </source>
</evidence>
<name>A0A7C1BEC0_UNCW3</name>
<comment type="caution">
    <text evidence="7">The sequence shown here is derived from an EMBL/GenBank/DDBJ whole genome shotgun (WGS) entry which is preliminary data.</text>
</comment>
<evidence type="ECO:0000256" key="1">
    <source>
        <dbReference type="ARBA" id="ARBA00004141"/>
    </source>
</evidence>
<organism evidence="7">
    <name type="scientific">candidate division WOR-3 bacterium</name>
    <dbReference type="NCBI Taxonomy" id="2052148"/>
    <lineage>
        <taxon>Bacteria</taxon>
        <taxon>Bacteria division WOR-3</taxon>
    </lineage>
</organism>
<proteinExistence type="predicted"/>
<dbReference type="PANTHER" id="PTHR43021:SF2">
    <property type="entry name" value="CATION_H+ EXCHANGER DOMAIN-CONTAINING PROTEIN"/>
    <property type="match status" value="1"/>
</dbReference>
<evidence type="ECO:0000256" key="3">
    <source>
        <dbReference type="ARBA" id="ARBA00022989"/>
    </source>
</evidence>
<feature type="transmembrane region" description="Helical" evidence="5">
    <location>
        <begin position="182"/>
        <end position="209"/>
    </location>
</feature>
<gene>
    <name evidence="7" type="ORF">ENG67_04875</name>
</gene>
<comment type="subcellular location">
    <subcellularLocation>
        <location evidence="1">Membrane</location>
        <topology evidence="1">Multi-pass membrane protein</topology>
    </subcellularLocation>
</comment>
<dbReference type="GO" id="GO:0015297">
    <property type="term" value="F:antiporter activity"/>
    <property type="evidence" value="ECO:0007669"/>
    <property type="project" value="InterPro"/>
</dbReference>
<dbReference type="Gene3D" id="1.20.1530.20">
    <property type="match status" value="1"/>
</dbReference>
<keyword evidence="3 5" id="KW-1133">Transmembrane helix</keyword>
<feature type="transmembrane region" description="Helical" evidence="5">
    <location>
        <begin position="221"/>
        <end position="241"/>
    </location>
</feature>
<feature type="transmembrane region" description="Helical" evidence="5">
    <location>
        <begin position="147"/>
        <end position="170"/>
    </location>
</feature>
<sequence>MANAILVSGLIFLFGLAFSKILEKFKLPAVTSYLIAGVIMGPYVLNLVPVKLINLTTLVANVILSIVAFSLGRTFTKKQIETIGKAVMLISWGEVLGAFLLVSIVLYLAGMPLYTAILFGGIAPATAPAATIMVIREYRAKGIFTETLLGVVAIDDAWGIMVFALAESVAKVLVLPGVSGSIIIHSLIFSLVHIVGALALGAVLGVLLALGSKLVKNETNILLLVFGFILLNTGLALHFNLSDLLANMALGAVLANIKSDQIYFNVLKRIDWPLYVYFFVLTGSSLEIPLLKHMGFFGLLYLISRPLGEYIGAFTGALIGKMEKKIRNYIGLGLVPQAGVALGLAILVRNEFQNTIGPAFLTTIVATTILYEVFGPLFTKYALQKTGEIYTG</sequence>
<dbReference type="GO" id="GO:0016020">
    <property type="term" value="C:membrane"/>
    <property type="evidence" value="ECO:0007669"/>
    <property type="project" value="UniProtKB-SubCell"/>
</dbReference>